<keyword evidence="6 9" id="KW-1133">Transmembrane helix</keyword>
<gene>
    <name evidence="10" type="ORF">LG943_15040</name>
</gene>
<proteinExistence type="inferred from homology"/>
<dbReference type="AlphaFoldDB" id="A0A9X3NP27"/>
<dbReference type="PANTHER" id="PTHR30047:SF7">
    <property type="entry name" value="HIGH-AFFINITY CHOLINE TRANSPORT PROTEIN"/>
    <property type="match status" value="1"/>
</dbReference>
<feature type="region of interest" description="Disordered" evidence="8">
    <location>
        <begin position="1"/>
        <end position="20"/>
    </location>
</feature>
<feature type="transmembrane region" description="Helical" evidence="9">
    <location>
        <begin position="337"/>
        <end position="357"/>
    </location>
</feature>
<evidence type="ECO:0000256" key="6">
    <source>
        <dbReference type="ARBA" id="ARBA00022989"/>
    </source>
</evidence>
<evidence type="ECO:0000256" key="7">
    <source>
        <dbReference type="ARBA" id="ARBA00023136"/>
    </source>
</evidence>
<evidence type="ECO:0000256" key="3">
    <source>
        <dbReference type="ARBA" id="ARBA00022448"/>
    </source>
</evidence>
<dbReference type="Pfam" id="PF02028">
    <property type="entry name" value="BCCT"/>
    <property type="match status" value="1"/>
</dbReference>
<dbReference type="GO" id="GO:0022857">
    <property type="term" value="F:transmembrane transporter activity"/>
    <property type="evidence" value="ECO:0007669"/>
    <property type="project" value="InterPro"/>
</dbReference>
<feature type="transmembrane region" description="Helical" evidence="9">
    <location>
        <begin position="24"/>
        <end position="43"/>
    </location>
</feature>
<feature type="region of interest" description="Disordered" evidence="8">
    <location>
        <begin position="551"/>
        <end position="613"/>
    </location>
</feature>
<feature type="transmembrane region" description="Helical" evidence="9">
    <location>
        <begin position="253"/>
        <end position="274"/>
    </location>
</feature>
<dbReference type="Proteomes" id="UP001140076">
    <property type="component" value="Unassembled WGS sequence"/>
</dbReference>
<dbReference type="EMBL" id="JAJAQC010000024">
    <property type="protein sequence ID" value="MDA0565621.1"/>
    <property type="molecule type" value="Genomic_DNA"/>
</dbReference>
<evidence type="ECO:0000256" key="1">
    <source>
        <dbReference type="ARBA" id="ARBA00004651"/>
    </source>
</evidence>
<dbReference type="InterPro" id="IPR018093">
    <property type="entry name" value="BCCT_CS"/>
</dbReference>
<keyword evidence="3" id="KW-0813">Transport</keyword>
<feature type="transmembrane region" description="Helical" evidence="9">
    <location>
        <begin position="369"/>
        <end position="387"/>
    </location>
</feature>
<evidence type="ECO:0000313" key="10">
    <source>
        <dbReference type="EMBL" id="MDA0565621.1"/>
    </source>
</evidence>
<comment type="subcellular location">
    <subcellularLocation>
        <location evidence="1">Cell membrane</location>
        <topology evidence="1">Multi-pass membrane protein</topology>
    </subcellularLocation>
</comment>
<feature type="compositionally biased region" description="Low complexity" evidence="8">
    <location>
        <begin position="576"/>
        <end position="599"/>
    </location>
</feature>
<evidence type="ECO:0000256" key="9">
    <source>
        <dbReference type="SAM" id="Phobius"/>
    </source>
</evidence>
<keyword evidence="4" id="KW-1003">Cell membrane</keyword>
<feature type="compositionally biased region" description="Low complexity" evidence="8">
    <location>
        <begin position="1"/>
        <end position="10"/>
    </location>
</feature>
<feature type="compositionally biased region" description="Low complexity" evidence="8">
    <location>
        <begin position="551"/>
        <end position="568"/>
    </location>
</feature>
<evidence type="ECO:0000256" key="5">
    <source>
        <dbReference type="ARBA" id="ARBA00022692"/>
    </source>
</evidence>
<evidence type="ECO:0000256" key="4">
    <source>
        <dbReference type="ARBA" id="ARBA00022475"/>
    </source>
</evidence>
<organism evidence="10 11">
    <name type="scientific">Streptomonospora mangrovi</name>
    <dbReference type="NCBI Taxonomy" id="2883123"/>
    <lineage>
        <taxon>Bacteria</taxon>
        <taxon>Bacillati</taxon>
        <taxon>Actinomycetota</taxon>
        <taxon>Actinomycetes</taxon>
        <taxon>Streptosporangiales</taxon>
        <taxon>Nocardiopsidaceae</taxon>
        <taxon>Streptomonospora</taxon>
    </lineage>
</organism>
<comment type="caution">
    <text evidence="10">The sequence shown here is derived from an EMBL/GenBank/DDBJ whole genome shotgun (WGS) entry which is preliminary data.</text>
</comment>
<feature type="transmembrane region" description="Helical" evidence="9">
    <location>
        <begin position="286"/>
        <end position="317"/>
    </location>
</feature>
<dbReference type="NCBIfam" id="TIGR00842">
    <property type="entry name" value="bcct"/>
    <property type="match status" value="1"/>
</dbReference>
<dbReference type="PANTHER" id="PTHR30047">
    <property type="entry name" value="HIGH-AFFINITY CHOLINE TRANSPORT PROTEIN-RELATED"/>
    <property type="match status" value="1"/>
</dbReference>
<dbReference type="PROSITE" id="PS01303">
    <property type="entry name" value="BCCT"/>
    <property type="match status" value="1"/>
</dbReference>
<feature type="transmembrane region" description="Helical" evidence="9">
    <location>
        <begin position="491"/>
        <end position="514"/>
    </location>
</feature>
<dbReference type="GO" id="GO:0005886">
    <property type="term" value="C:plasma membrane"/>
    <property type="evidence" value="ECO:0007669"/>
    <property type="project" value="UniProtKB-SubCell"/>
</dbReference>
<keyword evidence="5 9" id="KW-0812">Transmembrane</keyword>
<feature type="transmembrane region" description="Helical" evidence="9">
    <location>
        <begin position="102"/>
        <end position="123"/>
    </location>
</feature>
<dbReference type="InterPro" id="IPR000060">
    <property type="entry name" value="BCCT_transptr"/>
</dbReference>
<name>A0A9X3NP27_9ACTN</name>
<evidence type="ECO:0000256" key="2">
    <source>
        <dbReference type="ARBA" id="ARBA00005658"/>
    </source>
</evidence>
<evidence type="ECO:0000313" key="11">
    <source>
        <dbReference type="Proteomes" id="UP001140076"/>
    </source>
</evidence>
<dbReference type="RefSeq" id="WP_270072892.1">
    <property type="nucleotide sequence ID" value="NZ_JAJAQC010000024.1"/>
</dbReference>
<reference evidence="10" key="1">
    <citation type="submission" date="2021-10" db="EMBL/GenBank/DDBJ databases">
        <title>Streptomonospora sp. nov., isolated from mangrove soil.</title>
        <authorList>
            <person name="Chen X."/>
            <person name="Ge X."/>
            <person name="Liu W."/>
        </authorList>
    </citation>
    <scope>NUCLEOTIDE SEQUENCE</scope>
    <source>
        <strain evidence="10">S1-112</strain>
    </source>
</reference>
<comment type="similarity">
    <text evidence="2">Belongs to the BCCT transporter (TC 2.A.15) family.</text>
</comment>
<feature type="transmembrane region" description="Helical" evidence="9">
    <location>
        <begin position="423"/>
        <end position="452"/>
    </location>
</feature>
<feature type="transmembrane region" description="Helical" evidence="9">
    <location>
        <begin position="222"/>
        <end position="241"/>
    </location>
</feature>
<accession>A0A9X3NP27</accession>
<sequence length="613" mass="64397">MTTETQETPAPTTPPPDKPRIDPVVFGVSIALAGVFCVLGAVWPDQVSEYGSAALNWIVANLGWVFVLATTGFVAFALVLAFSRYGRIPLSANGEPPEFSTVSWVAMMFSAGMGIGLIFFGIYEPVWHFANTPPQTGVADGSEEAVTTSMAYTLFHWGLHPWAIYAVVALALAYSIFRKGRGNLISAPFQSLTDKEVENTWWGKGINIWSIIATKFGGATSLGLGALQIGGGIYLFTGIGGNFTSRDPEALNVAFAIIVVLVIFAILSAVSGVGRGIKWLSNTNMVLAVILVVFVVVVGPTVFLFNLIPEAIGAYIVDLLPMSFRAPLFGDAEWFSGWTIFYWAWWISWTPFVSTFIARISRGRTIREFVLGVLLVPTLVSALWFIFLGGAGVHLQLTGAVDIAAAPDEAVAFFEALQEYPGFTITGILVMVLVAIFWVSGADASALVLATLSSRGAIEPNKWLVALWAALSAVVAGVLLYMGGLDALQTFTILVASPFIVVMIGLCWALYVDLRRDPLRGRRLGPVRGNAPSPGSYGMILSAIAPATARTAPTGDTADGATATDTGTGSDGTSGGTATAAPATGTATGTTTADTGTPGPAAPGGEDGSGDTR</sequence>
<keyword evidence="11" id="KW-1185">Reference proteome</keyword>
<protein>
    <submittedName>
        <fullName evidence="10">BCCT family transporter</fullName>
    </submittedName>
</protein>
<evidence type="ECO:0000256" key="8">
    <source>
        <dbReference type="SAM" id="MobiDB-lite"/>
    </source>
</evidence>
<feature type="transmembrane region" description="Helical" evidence="9">
    <location>
        <begin position="159"/>
        <end position="177"/>
    </location>
</feature>
<feature type="transmembrane region" description="Helical" evidence="9">
    <location>
        <begin position="63"/>
        <end position="82"/>
    </location>
</feature>
<keyword evidence="7 9" id="KW-0472">Membrane</keyword>
<feature type="transmembrane region" description="Helical" evidence="9">
    <location>
        <begin position="464"/>
        <end position="485"/>
    </location>
</feature>